<organism evidence="1 2">
    <name type="scientific">Phtheirospermum japonicum</name>
    <dbReference type="NCBI Taxonomy" id="374723"/>
    <lineage>
        <taxon>Eukaryota</taxon>
        <taxon>Viridiplantae</taxon>
        <taxon>Streptophyta</taxon>
        <taxon>Embryophyta</taxon>
        <taxon>Tracheophyta</taxon>
        <taxon>Spermatophyta</taxon>
        <taxon>Magnoliopsida</taxon>
        <taxon>eudicotyledons</taxon>
        <taxon>Gunneridae</taxon>
        <taxon>Pentapetalae</taxon>
        <taxon>asterids</taxon>
        <taxon>lamiids</taxon>
        <taxon>Lamiales</taxon>
        <taxon>Orobanchaceae</taxon>
        <taxon>Orobanchaceae incertae sedis</taxon>
        <taxon>Phtheirospermum</taxon>
    </lineage>
</organism>
<dbReference type="PANTHER" id="PTHR35114">
    <property type="entry name" value="CYTOCHROME OXIDASE COMPLEX ASSEMBLY PROTEIN"/>
    <property type="match status" value="1"/>
</dbReference>
<dbReference type="Proteomes" id="UP000653305">
    <property type="component" value="Unassembled WGS sequence"/>
</dbReference>
<dbReference type="OrthoDB" id="535599at2759"/>
<name>A0A830BJF7_9LAMI</name>
<gene>
    <name evidence="1" type="ORF">PHJA_000917700</name>
</gene>
<dbReference type="PANTHER" id="PTHR35114:SF1">
    <property type="entry name" value="CYTOCHROME OXIDASE COMPLEX ASSEMBLY PROTEIN"/>
    <property type="match status" value="1"/>
</dbReference>
<proteinExistence type="predicted"/>
<dbReference type="EMBL" id="BMAC01000153">
    <property type="protein sequence ID" value="GFP87740.1"/>
    <property type="molecule type" value="Genomic_DNA"/>
</dbReference>
<keyword evidence="2" id="KW-1185">Reference proteome</keyword>
<evidence type="ECO:0000313" key="1">
    <source>
        <dbReference type="EMBL" id="GFP87740.1"/>
    </source>
</evidence>
<comment type="caution">
    <text evidence="1">The sequence shown here is derived from an EMBL/GenBank/DDBJ whole genome shotgun (WGS) entry which is preliminary data.</text>
</comment>
<protein>
    <submittedName>
        <fullName evidence="1">Uncharacterized protein</fullName>
    </submittedName>
</protein>
<accession>A0A830BJF7</accession>
<sequence length="123" mass="13465">MEKACKNQAIIEAIGEPIVKGPWYNASLAVNHKRRSVSCSFPASGPQGTGMFQLKAVHSGDDSWFSYLWPPDWEILVMEALLHVPANEERQRTYRISVSDYPSSPPPACKTCTAACGAQQPSA</sequence>
<dbReference type="AlphaFoldDB" id="A0A830BJF7"/>
<evidence type="ECO:0000313" key="2">
    <source>
        <dbReference type="Proteomes" id="UP000653305"/>
    </source>
</evidence>
<reference evidence="1" key="1">
    <citation type="submission" date="2020-07" db="EMBL/GenBank/DDBJ databases">
        <title>Ethylene signaling mediates host invasion by parasitic plants.</title>
        <authorList>
            <person name="Yoshida S."/>
        </authorList>
    </citation>
    <scope>NUCLEOTIDE SEQUENCE</scope>
    <source>
        <strain evidence="1">Okayama</strain>
    </source>
</reference>